<sequence>MDKNSWGDCMYVSTENTRQTVQHHIGNDSWAHGHPAQDQDLEHTEDNTHLSCTFPSTTSQPLAYSHSNAPYSEVEYAAYVPQMSHLMSNSRQIAHAATTSTTQPTSIIQIPTGGEIVHSIVIFGEMGTSKSSLINMLAGESLTSISNQAMGYTFKNSGYSVTINSNHYHLWDIAGLNEGNHRKVCSDTALCNLQSLIFNLCPSCTASNKVPIAIVVMGLENKDPMEGWWEQNAHEFDEHGMHLWGTHV</sequence>
<dbReference type="STRING" id="68775.A0A5C3M0X5"/>
<dbReference type="SUPFAM" id="SSF52540">
    <property type="entry name" value="P-loop containing nucleoside triphosphate hydrolases"/>
    <property type="match status" value="1"/>
</dbReference>
<evidence type="ECO:0000259" key="1">
    <source>
        <dbReference type="Pfam" id="PF01926"/>
    </source>
</evidence>
<keyword evidence="3" id="KW-1185">Reference proteome</keyword>
<dbReference type="AlphaFoldDB" id="A0A5C3M0X5"/>
<dbReference type="EMBL" id="ML213603">
    <property type="protein sequence ID" value="TFK38417.1"/>
    <property type="molecule type" value="Genomic_DNA"/>
</dbReference>
<dbReference type="Proteomes" id="UP000308652">
    <property type="component" value="Unassembled WGS sequence"/>
</dbReference>
<dbReference type="GO" id="GO:0005525">
    <property type="term" value="F:GTP binding"/>
    <property type="evidence" value="ECO:0007669"/>
    <property type="project" value="InterPro"/>
</dbReference>
<dbReference type="CDD" id="cd00882">
    <property type="entry name" value="Ras_like_GTPase"/>
    <property type="match status" value="1"/>
</dbReference>
<feature type="domain" description="G" evidence="1">
    <location>
        <begin position="120"/>
        <end position="184"/>
    </location>
</feature>
<dbReference type="Gene3D" id="3.40.50.300">
    <property type="entry name" value="P-loop containing nucleotide triphosphate hydrolases"/>
    <property type="match status" value="1"/>
</dbReference>
<evidence type="ECO:0000313" key="3">
    <source>
        <dbReference type="Proteomes" id="UP000308652"/>
    </source>
</evidence>
<proteinExistence type="predicted"/>
<name>A0A5C3M0X5_9AGAR</name>
<dbReference type="OrthoDB" id="8954335at2759"/>
<reference evidence="2 3" key="1">
    <citation type="journal article" date="2019" name="Nat. Ecol. Evol.">
        <title>Megaphylogeny resolves global patterns of mushroom evolution.</title>
        <authorList>
            <person name="Varga T."/>
            <person name="Krizsan K."/>
            <person name="Foldi C."/>
            <person name="Dima B."/>
            <person name="Sanchez-Garcia M."/>
            <person name="Sanchez-Ramirez S."/>
            <person name="Szollosi G.J."/>
            <person name="Szarkandi J.G."/>
            <person name="Papp V."/>
            <person name="Albert L."/>
            <person name="Andreopoulos W."/>
            <person name="Angelini C."/>
            <person name="Antonin V."/>
            <person name="Barry K.W."/>
            <person name="Bougher N.L."/>
            <person name="Buchanan P."/>
            <person name="Buyck B."/>
            <person name="Bense V."/>
            <person name="Catcheside P."/>
            <person name="Chovatia M."/>
            <person name="Cooper J."/>
            <person name="Damon W."/>
            <person name="Desjardin D."/>
            <person name="Finy P."/>
            <person name="Geml J."/>
            <person name="Haridas S."/>
            <person name="Hughes K."/>
            <person name="Justo A."/>
            <person name="Karasinski D."/>
            <person name="Kautmanova I."/>
            <person name="Kiss B."/>
            <person name="Kocsube S."/>
            <person name="Kotiranta H."/>
            <person name="LaButti K.M."/>
            <person name="Lechner B.E."/>
            <person name="Liimatainen K."/>
            <person name="Lipzen A."/>
            <person name="Lukacs Z."/>
            <person name="Mihaltcheva S."/>
            <person name="Morgado L.N."/>
            <person name="Niskanen T."/>
            <person name="Noordeloos M.E."/>
            <person name="Ohm R.A."/>
            <person name="Ortiz-Santana B."/>
            <person name="Ovrebo C."/>
            <person name="Racz N."/>
            <person name="Riley R."/>
            <person name="Savchenko A."/>
            <person name="Shiryaev A."/>
            <person name="Soop K."/>
            <person name="Spirin V."/>
            <person name="Szebenyi C."/>
            <person name="Tomsovsky M."/>
            <person name="Tulloss R.E."/>
            <person name="Uehling J."/>
            <person name="Grigoriev I.V."/>
            <person name="Vagvolgyi C."/>
            <person name="Papp T."/>
            <person name="Martin F.M."/>
            <person name="Miettinen O."/>
            <person name="Hibbett D.S."/>
            <person name="Nagy L.G."/>
        </authorList>
    </citation>
    <scope>NUCLEOTIDE SEQUENCE [LARGE SCALE GENOMIC DNA]</scope>
    <source>
        <strain evidence="2 3">CBS 166.37</strain>
    </source>
</reference>
<organism evidence="2 3">
    <name type="scientific">Crucibulum laeve</name>
    <dbReference type="NCBI Taxonomy" id="68775"/>
    <lineage>
        <taxon>Eukaryota</taxon>
        <taxon>Fungi</taxon>
        <taxon>Dikarya</taxon>
        <taxon>Basidiomycota</taxon>
        <taxon>Agaricomycotina</taxon>
        <taxon>Agaricomycetes</taxon>
        <taxon>Agaricomycetidae</taxon>
        <taxon>Agaricales</taxon>
        <taxon>Agaricineae</taxon>
        <taxon>Nidulariaceae</taxon>
        <taxon>Crucibulum</taxon>
    </lineage>
</organism>
<gene>
    <name evidence="2" type="ORF">BDQ12DRAFT_723265</name>
</gene>
<evidence type="ECO:0000313" key="2">
    <source>
        <dbReference type="EMBL" id="TFK38417.1"/>
    </source>
</evidence>
<accession>A0A5C3M0X5</accession>
<dbReference type="InterPro" id="IPR027417">
    <property type="entry name" value="P-loop_NTPase"/>
</dbReference>
<protein>
    <recommendedName>
        <fullName evidence="1">G domain-containing protein</fullName>
    </recommendedName>
</protein>
<dbReference type="InterPro" id="IPR006073">
    <property type="entry name" value="GTP-bd"/>
</dbReference>
<dbReference type="Pfam" id="PF01926">
    <property type="entry name" value="MMR_HSR1"/>
    <property type="match status" value="1"/>
</dbReference>